<dbReference type="InterPro" id="IPR025980">
    <property type="entry name" value="ATP-Sase_PUA-like_dom"/>
</dbReference>
<dbReference type="SUPFAM" id="SSF52374">
    <property type="entry name" value="Nucleotidylyl transferase"/>
    <property type="match status" value="1"/>
</dbReference>
<dbReference type="EC" id="2.7.7.4" evidence="4"/>
<dbReference type="AlphaFoldDB" id="A0AAE9ZBH5"/>
<evidence type="ECO:0000313" key="4">
    <source>
        <dbReference type="EMBL" id="WDE09249.1"/>
    </source>
</evidence>
<evidence type="ECO:0000259" key="3">
    <source>
        <dbReference type="Pfam" id="PF14306"/>
    </source>
</evidence>
<reference evidence="4 5" key="2">
    <citation type="journal article" date="2022" name="Mar. Drugs">
        <title>Bioassay-Guided Fractionation Leads to the Detection of Cholic Acid Generated by the Rare Thalassomonas sp.</title>
        <authorList>
            <person name="Pheiffer F."/>
            <person name="Schneider Y.K."/>
            <person name="Hansen E.H."/>
            <person name="Andersen J.H."/>
            <person name="Isaksson J."/>
            <person name="Busche T."/>
            <person name="R C."/>
            <person name="Kalinowski J."/>
            <person name="Zyl L.V."/>
            <person name="Trindade M."/>
        </authorList>
    </citation>
    <scope>NUCLEOTIDE SEQUENCE [LARGE SCALE GENOMIC DNA]</scope>
    <source>
        <strain evidence="4 5">XOM25</strain>
    </source>
</reference>
<accession>A0AAE9ZBH5</accession>
<gene>
    <name evidence="4" type="ORF">SG34_031285</name>
</gene>
<dbReference type="PANTHER" id="PTHR43509">
    <property type="match status" value="1"/>
</dbReference>
<proteinExistence type="predicted"/>
<dbReference type="SUPFAM" id="SSF88697">
    <property type="entry name" value="PUA domain-like"/>
    <property type="match status" value="1"/>
</dbReference>
<keyword evidence="5" id="KW-1185">Reference proteome</keyword>
<keyword evidence="4" id="KW-0548">Nucleotidyltransferase</keyword>
<feature type="domain" description="ATP-sulfurylase PUA-like" evidence="3">
    <location>
        <begin position="4"/>
        <end position="130"/>
    </location>
</feature>
<evidence type="ECO:0000313" key="5">
    <source>
        <dbReference type="Proteomes" id="UP000032352"/>
    </source>
</evidence>
<dbReference type="NCBIfam" id="NF003166">
    <property type="entry name" value="PRK04149.1"/>
    <property type="match status" value="1"/>
</dbReference>
<dbReference type="KEGG" id="tvd:SG34_031285"/>
<dbReference type="GO" id="GO:0004781">
    <property type="term" value="F:sulfate adenylyltransferase (ATP) activity"/>
    <property type="evidence" value="ECO:0007669"/>
    <property type="project" value="UniProtKB-EC"/>
</dbReference>
<dbReference type="InterPro" id="IPR014729">
    <property type="entry name" value="Rossmann-like_a/b/a_fold"/>
</dbReference>
<comment type="pathway">
    <text evidence="1">Sulfur metabolism; hydrogen sulfide biosynthesis; sulfite from sulfate: step 1/3.</text>
</comment>
<reference evidence="4 5" key="1">
    <citation type="journal article" date="2015" name="Genome Announc.">
        <title>Draft Genome Sequences of Marine Isolates of Thalassomonas viridans and Thalassomonas actiniarum.</title>
        <authorList>
            <person name="Olonade I."/>
            <person name="van Zyl L.J."/>
            <person name="Trindade M."/>
        </authorList>
    </citation>
    <scope>NUCLEOTIDE SEQUENCE [LARGE SCALE GENOMIC DNA]</scope>
    <source>
        <strain evidence="4 5">XOM25</strain>
    </source>
</reference>
<dbReference type="Pfam" id="PF01747">
    <property type="entry name" value="ATP-sulfurylase"/>
    <property type="match status" value="1"/>
</dbReference>
<name>A0AAE9ZBH5_9GAMM</name>
<protein>
    <submittedName>
        <fullName evidence="4">Sulfate adenylyltransferase</fullName>
        <ecNumber evidence="4">2.7.7.4</ecNumber>
    </submittedName>
</protein>
<evidence type="ECO:0000256" key="1">
    <source>
        <dbReference type="ARBA" id="ARBA00005048"/>
    </source>
</evidence>
<keyword evidence="4" id="KW-0808">Transferase</keyword>
<dbReference type="PANTHER" id="PTHR43509:SF1">
    <property type="entry name" value="SULFATE ADENYLYLTRANSFERASE"/>
    <property type="match status" value="1"/>
</dbReference>
<evidence type="ECO:0000259" key="2">
    <source>
        <dbReference type="Pfam" id="PF01747"/>
    </source>
</evidence>
<feature type="domain" description="Sulphate adenylyltransferase catalytic" evidence="2">
    <location>
        <begin position="138"/>
        <end position="346"/>
    </location>
</feature>
<dbReference type="Pfam" id="PF14306">
    <property type="entry name" value="PUA_2"/>
    <property type="match status" value="1"/>
</dbReference>
<dbReference type="InterPro" id="IPR015947">
    <property type="entry name" value="PUA-like_sf"/>
</dbReference>
<dbReference type="Gene3D" id="3.40.50.620">
    <property type="entry name" value="HUPs"/>
    <property type="match status" value="1"/>
</dbReference>
<dbReference type="EMBL" id="CP059734">
    <property type="protein sequence ID" value="WDE09249.1"/>
    <property type="molecule type" value="Genomic_DNA"/>
</dbReference>
<sequence length="356" mass="40222">MKNSTSLTPEALQDCINLATGLFAPLTGFMKASDYRGVTDKMQLTSGEPWTIPISLDVDPETYRLSQHVPRLYLRYQDREIGFIEIADCYQVDIAADTIKVFNTGDLAHPGVAREHSRQPYRVGGKVVITEPQVQEGALTPEKTRNFFKAQGWKSVAGFQTRNPVHKAHEYLQRVALETCDGLFINPLVGWKKAGDFSETAVVNGYRAMLDEYYCGLRVHLDTLKTPMRYAGPREAIFHAIIRRNLGCSHFIIGRDHAGVGDYYGKYEAHDLARKLMAKHDLGITLLLLKEPFYCHKCEQIVSDNTCAHPHSERESISGTKIRAMLAQDQRPGERLMRKEVADAIISLKQHKFITE</sequence>
<dbReference type="Gene3D" id="3.10.400.10">
    <property type="entry name" value="Sulfate adenylyltransferase"/>
    <property type="match status" value="1"/>
</dbReference>
<dbReference type="Proteomes" id="UP000032352">
    <property type="component" value="Chromosome pTvir"/>
</dbReference>
<organism evidence="4 5">
    <name type="scientific">Thalassomonas viridans</name>
    <dbReference type="NCBI Taxonomy" id="137584"/>
    <lineage>
        <taxon>Bacteria</taxon>
        <taxon>Pseudomonadati</taxon>
        <taxon>Pseudomonadota</taxon>
        <taxon>Gammaproteobacteria</taxon>
        <taxon>Alteromonadales</taxon>
        <taxon>Colwelliaceae</taxon>
        <taxon>Thalassomonas</taxon>
    </lineage>
</organism>
<dbReference type="RefSeq" id="WP_044837558.1">
    <property type="nucleotide sequence ID" value="NZ_CP059734.1"/>
</dbReference>
<dbReference type="InterPro" id="IPR024951">
    <property type="entry name" value="Sulfurylase_cat_dom"/>
</dbReference>